<keyword evidence="5" id="KW-0812">Transmembrane</keyword>
<keyword evidence="6" id="KW-0735">Signal-anchor</keyword>
<keyword evidence="12" id="KW-1185">Reference proteome</keyword>
<keyword evidence="9" id="KW-0472">Membrane</keyword>
<dbReference type="AlphaFoldDB" id="A0AAJ6QUH9"/>
<dbReference type="KEGG" id="goe:100903804"/>
<evidence type="ECO:0000256" key="10">
    <source>
        <dbReference type="ARBA" id="ARBA00023180"/>
    </source>
</evidence>
<sequence length="324" mass="36442">MGRLRTARTILGVLSLACALGLVYKSYLLTLPQAASAALPGAQYIFLPKRCDAATKLLVCVFSKPINVENRLAIRDTWGRALRDSGAEIVFLLGSSHGPVLAEEIRAYGDVVQENFKDTYYNLALKSLAMIRYAAVFCPSVRHVLKVDDDVLLNAKKFLDDTAFLKESKTIWGKLAHGWLPIRDPSSKWYVPPFLYNGTVFPDFVTGVSYLMSGDCPALLYEGYLRSRYFYLEDVFWTGLVAEKMGIARHPHEGFANSRVFLRACDTSSSPWFMSHGFTAEYLRISWKSLQKRIELCDRAVRKFSATMADSSARIPRITDMDTT</sequence>
<evidence type="ECO:0000256" key="5">
    <source>
        <dbReference type="ARBA" id="ARBA00022692"/>
    </source>
</evidence>
<evidence type="ECO:0000256" key="6">
    <source>
        <dbReference type="ARBA" id="ARBA00022968"/>
    </source>
</evidence>
<dbReference type="InterPro" id="IPR002659">
    <property type="entry name" value="Glyco_trans_31"/>
</dbReference>
<evidence type="ECO:0000313" key="13">
    <source>
        <dbReference type="RefSeq" id="XP_003746216.1"/>
    </source>
</evidence>
<keyword evidence="8 11" id="KW-0333">Golgi apparatus</keyword>
<evidence type="ECO:0000256" key="11">
    <source>
        <dbReference type="RuleBase" id="RU363063"/>
    </source>
</evidence>
<dbReference type="Proteomes" id="UP000694867">
    <property type="component" value="Unplaced"/>
</dbReference>
<dbReference type="Gene3D" id="3.90.550.50">
    <property type="match status" value="1"/>
</dbReference>
<protein>
    <recommendedName>
        <fullName evidence="11">Hexosyltransferase</fullName>
        <ecNumber evidence="11">2.4.1.-</ecNumber>
    </recommendedName>
</protein>
<name>A0AAJ6QUH9_9ACAR</name>
<comment type="subcellular location">
    <subcellularLocation>
        <location evidence="1 11">Golgi apparatus membrane</location>
        <topology evidence="1 11">Single-pass type II membrane protein</topology>
    </subcellularLocation>
</comment>
<dbReference type="FunFam" id="3.90.550.50:FF:000001">
    <property type="entry name" value="Hexosyltransferase"/>
    <property type="match status" value="1"/>
</dbReference>
<evidence type="ECO:0000256" key="2">
    <source>
        <dbReference type="ARBA" id="ARBA00008661"/>
    </source>
</evidence>
<dbReference type="GO" id="GO:0016758">
    <property type="term" value="F:hexosyltransferase activity"/>
    <property type="evidence" value="ECO:0007669"/>
    <property type="project" value="InterPro"/>
</dbReference>
<dbReference type="GO" id="GO:0006493">
    <property type="term" value="P:protein O-linked glycosylation"/>
    <property type="evidence" value="ECO:0007669"/>
    <property type="project" value="TreeGrafter"/>
</dbReference>
<gene>
    <name evidence="13" type="primary">LOC100903804</name>
</gene>
<dbReference type="Pfam" id="PF01762">
    <property type="entry name" value="Galactosyl_T"/>
    <property type="match status" value="1"/>
</dbReference>
<evidence type="ECO:0000313" key="12">
    <source>
        <dbReference type="Proteomes" id="UP000694867"/>
    </source>
</evidence>
<dbReference type="PANTHER" id="PTHR11214">
    <property type="entry name" value="BETA-1,3-N-ACETYLGLUCOSAMINYLTRANSFERASE"/>
    <property type="match status" value="1"/>
</dbReference>
<evidence type="ECO:0000256" key="4">
    <source>
        <dbReference type="ARBA" id="ARBA00022679"/>
    </source>
</evidence>
<keyword evidence="10" id="KW-0325">Glycoprotein</keyword>
<reference evidence="13" key="1">
    <citation type="submission" date="2025-08" db="UniProtKB">
        <authorList>
            <consortium name="RefSeq"/>
        </authorList>
    </citation>
    <scope>IDENTIFICATION</scope>
</reference>
<evidence type="ECO:0000256" key="9">
    <source>
        <dbReference type="ARBA" id="ARBA00023136"/>
    </source>
</evidence>
<keyword evidence="7" id="KW-1133">Transmembrane helix</keyword>
<evidence type="ECO:0000256" key="7">
    <source>
        <dbReference type="ARBA" id="ARBA00022989"/>
    </source>
</evidence>
<dbReference type="RefSeq" id="XP_003746216.1">
    <property type="nucleotide sequence ID" value="XM_003746168.2"/>
</dbReference>
<dbReference type="GO" id="GO:0000139">
    <property type="term" value="C:Golgi membrane"/>
    <property type="evidence" value="ECO:0007669"/>
    <property type="project" value="UniProtKB-SubCell"/>
</dbReference>
<organism evidence="12 13">
    <name type="scientific">Galendromus occidentalis</name>
    <name type="common">western predatory mite</name>
    <dbReference type="NCBI Taxonomy" id="34638"/>
    <lineage>
        <taxon>Eukaryota</taxon>
        <taxon>Metazoa</taxon>
        <taxon>Ecdysozoa</taxon>
        <taxon>Arthropoda</taxon>
        <taxon>Chelicerata</taxon>
        <taxon>Arachnida</taxon>
        <taxon>Acari</taxon>
        <taxon>Parasitiformes</taxon>
        <taxon>Mesostigmata</taxon>
        <taxon>Gamasina</taxon>
        <taxon>Phytoseioidea</taxon>
        <taxon>Phytoseiidae</taxon>
        <taxon>Typhlodrominae</taxon>
        <taxon>Galendromus</taxon>
    </lineage>
</organism>
<keyword evidence="4" id="KW-0808">Transferase</keyword>
<proteinExistence type="inferred from homology"/>
<evidence type="ECO:0000256" key="1">
    <source>
        <dbReference type="ARBA" id="ARBA00004323"/>
    </source>
</evidence>
<accession>A0AAJ6QUH9</accession>
<keyword evidence="3 11" id="KW-0328">Glycosyltransferase</keyword>
<dbReference type="GeneID" id="100903804"/>
<comment type="similarity">
    <text evidence="2 11">Belongs to the glycosyltransferase 31 family.</text>
</comment>
<evidence type="ECO:0000256" key="8">
    <source>
        <dbReference type="ARBA" id="ARBA00023034"/>
    </source>
</evidence>
<dbReference type="PANTHER" id="PTHR11214:SF314">
    <property type="entry name" value="HEXOSYLTRANSFERASE"/>
    <property type="match status" value="1"/>
</dbReference>
<evidence type="ECO:0000256" key="3">
    <source>
        <dbReference type="ARBA" id="ARBA00022676"/>
    </source>
</evidence>
<dbReference type="EC" id="2.4.1.-" evidence="11"/>